<feature type="transmembrane region" description="Helical" evidence="7">
    <location>
        <begin position="132"/>
        <end position="151"/>
    </location>
</feature>
<evidence type="ECO:0000256" key="1">
    <source>
        <dbReference type="ARBA" id="ARBA00004651"/>
    </source>
</evidence>
<keyword evidence="2 7" id="KW-0812">Transmembrane</keyword>
<feature type="domain" description="ABC transporter" evidence="8">
    <location>
        <begin position="334"/>
        <end position="570"/>
    </location>
</feature>
<dbReference type="EC" id="3.6.3.-" evidence="10"/>
<dbReference type="SUPFAM" id="SSF90123">
    <property type="entry name" value="ABC transporter transmembrane region"/>
    <property type="match status" value="1"/>
</dbReference>
<dbReference type="Proteomes" id="UP001519273">
    <property type="component" value="Unassembled WGS sequence"/>
</dbReference>
<dbReference type="Gene3D" id="3.40.50.300">
    <property type="entry name" value="P-loop containing nucleotide triphosphate hydrolases"/>
    <property type="match status" value="1"/>
</dbReference>
<feature type="transmembrane region" description="Helical" evidence="7">
    <location>
        <begin position="16"/>
        <end position="38"/>
    </location>
</feature>
<evidence type="ECO:0000256" key="2">
    <source>
        <dbReference type="ARBA" id="ARBA00022692"/>
    </source>
</evidence>
<evidence type="ECO:0000256" key="4">
    <source>
        <dbReference type="ARBA" id="ARBA00022840"/>
    </source>
</evidence>
<evidence type="ECO:0000259" key="8">
    <source>
        <dbReference type="PROSITE" id="PS50893"/>
    </source>
</evidence>
<evidence type="ECO:0000256" key="5">
    <source>
        <dbReference type="ARBA" id="ARBA00022989"/>
    </source>
</evidence>
<dbReference type="SUPFAM" id="SSF52540">
    <property type="entry name" value="P-loop containing nucleoside triphosphate hydrolases"/>
    <property type="match status" value="1"/>
</dbReference>
<evidence type="ECO:0000256" key="3">
    <source>
        <dbReference type="ARBA" id="ARBA00022741"/>
    </source>
</evidence>
<keyword evidence="11" id="KW-1185">Reference proteome</keyword>
<feature type="transmembrane region" description="Helical" evidence="7">
    <location>
        <begin position="239"/>
        <end position="262"/>
    </location>
</feature>
<dbReference type="Pfam" id="PF00005">
    <property type="entry name" value="ABC_tran"/>
    <property type="match status" value="1"/>
</dbReference>
<dbReference type="InterPro" id="IPR039421">
    <property type="entry name" value="Type_1_exporter"/>
</dbReference>
<evidence type="ECO:0000256" key="6">
    <source>
        <dbReference type="ARBA" id="ARBA00023136"/>
    </source>
</evidence>
<dbReference type="RefSeq" id="WP_209844537.1">
    <property type="nucleotide sequence ID" value="NZ_CBCRVE010000001.1"/>
</dbReference>
<keyword evidence="6 7" id="KW-0472">Membrane</keyword>
<feature type="domain" description="ABC transmembrane type-1" evidence="9">
    <location>
        <begin position="19"/>
        <end position="300"/>
    </location>
</feature>
<dbReference type="InterPro" id="IPR011527">
    <property type="entry name" value="ABC1_TM_dom"/>
</dbReference>
<dbReference type="PROSITE" id="PS50929">
    <property type="entry name" value="ABC_TM1F"/>
    <property type="match status" value="1"/>
</dbReference>
<dbReference type="Pfam" id="PF00664">
    <property type="entry name" value="ABC_membrane"/>
    <property type="match status" value="1"/>
</dbReference>
<dbReference type="Gene3D" id="1.20.1560.10">
    <property type="entry name" value="ABC transporter type 1, transmembrane domain"/>
    <property type="match status" value="1"/>
</dbReference>
<feature type="transmembrane region" description="Helical" evidence="7">
    <location>
        <begin position="274"/>
        <end position="295"/>
    </location>
</feature>
<sequence>MSELKKLISFIKPHKLLIVVSIITTLVIGVLEPLIVYLLNNVINSGLHDQQHVLMQNIAFFLAIISMGVVIKYAIKLTTTRFSALTLRDIRNKVSTHILDLPISVIDKYTTGDLISRMTNDIAILQRYFTNYFNATLYAPIVLGCAVSLMLLINWKLIIISLVLLPFGIYLSNLLAKSLGEEMGTLQHKLGNINSIAQNSIQGIHTLKSFNLMRPLYYKYSLEANQMLLSSKIIEKKRAVLISFSILMRFGPESICILYGGYLMLHGQIDSGGLLAYIFLLQFAAFPLSIIPGLIGNYREMLAACTRIFEILDLPKENSTYAAPPSYDHNADPVQFENVSFCYTDSDKCLHNLNFSIPSGKIVAIVGPSGSGKSTIFKLICGFHDIHEGSGSIKIFGKDLKEWNLPDLRSCIGLVSQDSYLFPESIVENIKYGNIDASIEEIIIAAQSANAHSFITTLSEGYQTIVGERGNKLSGGQRQRIALARALLKNAPILLLDEATSALDTQSESLIQEALAQDMSGRTVIIIAHRLSAIKYADEILVLDRGRIIERGNHEYLLCQDGLYKKLYLNEFNEVPEKSIILETGLLTHD</sequence>
<dbReference type="EMBL" id="JAGGKP010000001">
    <property type="protein sequence ID" value="MBP1935360.1"/>
    <property type="molecule type" value="Genomic_DNA"/>
</dbReference>
<dbReference type="GO" id="GO:0005524">
    <property type="term" value="F:ATP binding"/>
    <property type="evidence" value="ECO:0007669"/>
    <property type="project" value="UniProtKB-KW"/>
</dbReference>
<dbReference type="PANTHER" id="PTHR43394">
    <property type="entry name" value="ATP-DEPENDENT PERMEASE MDL1, MITOCHONDRIAL"/>
    <property type="match status" value="1"/>
</dbReference>
<accession>A0ABS4GYK5</accession>
<comment type="subcellular location">
    <subcellularLocation>
        <location evidence="1">Cell membrane</location>
        <topology evidence="1">Multi-pass membrane protein</topology>
    </subcellularLocation>
</comment>
<dbReference type="InterPro" id="IPR017871">
    <property type="entry name" value="ABC_transporter-like_CS"/>
</dbReference>
<evidence type="ECO:0000256" key="7">
    <source>
        <dbReference type="SAM" id="Phobius"/>
    </source>
</evidence>
<reference evidence="10 11" key="1">
    <citation type="submission" date="2021-03" db="EMBL/GenBank/DDBJ databases">
        <title>Genomic Encyclopedia of Type Strains, Phase IV (KMG-IV): sequencing the most valuable type-strain genomes for metagenomic binning, comparative biology and taxonomic classification.</title>
        <authorList>
            <person name="Goeker M."/>
        </authorList>
    </citation>
    <scope>NUCLEOTIDE SEQUENCE [LARGE SCALE GENOMIC DNA]</scope>
    <source>
        <strain evidence="10 11">DSM 23491</strain>
    </source>
</reference>
<comment type="caution">
    <text evidence="10">The sequence shown here is derived from an EMBL/GenBank/DDBJ whole genome shotgun (WGS) entry which is preliminary data.</text>
</comment>
<evidence type="ECO:0000313" key="11">
    <source>
        <dbReference type="Proteomes" id="UP001519273"/>
    </source>
</evidence>
<organism evidence="10 11">
    <name type="scientific">Paenibacillus sediminis</name>
    <dbReference type="NCBI Taxonomy" id="664909"/>
    <lineage>
        <taxon>Bacteria</taxon>
        <taxon>Bacillati</taxon>
        <taxon>Bacillota</taxon>
        <taxon>Bacilli</taxon>
        <taxon>Bacillales</taxon>
        <taxon>Paenibacillaceae</taxon>
        <taxon>Paenibacillus</taxon>
    </lineage>
</organism>
<evidence type="ECO:0000259" key="9">
    <source>
        <dbReference type="PROSITE" id="PS50929"/>
    </source>
</evidence>
<dbReference type="InterPro" id="IPR003593">
    <property type="entry name" value="AAA+_ATPase"/>
</dbReference>
<gene>
    <name evidence="10" type="ORF">J2Z20_000221</name>
</gene>
<dbReference type="PANTHER" id="PTHR43394:SF1">
    <property type="entry name" value="ATP-BINDING CASSETTE SUB-FAMILY B MEMBER 10, MITOCHONDRIAL"/>
    <property type="match status" value="1"/>
</dbReference>
<feature type="transmembrane region" description="Helical" evidence="7">
    <location>
        <begin position="58"/>
        <end position="75"/>
    </location>
</feature>
<dbReference type="GO" id="GO:0016787">
    <property type="term" value="F:hydrolase activity"/>
    <property type="evidence" value="ECO:0007669"/>
    <property type="project" value="UniProtKB-KW"/>
</dbReference>
<keyword evidence="3" id="KW-0547">Nucleotide-binding</keyword>
<keyword evidence="10" id="KW-0378">Hydrolase</keyword>
<keyword evidence="4 10" id="KW-0067">ATP-binding</keyword>
<dbReference type="SMART" id="SM00382">
    <property type="entry name" value="AAA"/>
    <property type="match status" value="1"/>
</dbReference>
<keyword evidence="5 7" id="KW-1133">Transmembrane helix</keyword>
<dbReference type="PROSITE" id="PS50893">
    <property type="entry name" value="ABC_TRANSPORTER_2"/>
    <property type="match status" value="1"/>
</dbReference>
<dbReference type="InterPro" id="IPR003439">
    <property type="entry name" value="ABC_transporter-like_ATP-bd"/>
</dbReference>
<protein>
    <submittedName>
        <fullName evidence="10">Subfamily B ATP-binding cassette protein MsbA/ATP-binding cassette subfamily B protein AbcA/BmrA</fullName>
        <ecNumber evidence="10">3.6.3.-</ecNumber>
    </submittedName>
</protein>
<dbReference type="InterPro" id="IPR036640">
    <property type="entry name" value="ABC1_TM_sf"/>
</dbReference>
<proteinExistence type="predicted"/>
<feature type="transmembrane region" description="Helical" evidence="7">
    <location>
        <begin position="157"/>
        <end position="176"/>
    </location>
</feature>
<name>A0ABS4GYK5_9BACL</name>
<evidence type="ECO:0000313" key="10">
    <source>
        <dbReference type="EMBL" id="MBP1935360.1"/>
    </source>
</evidence>
<dbReference type="InterPro" id="IPR027417">
    <property type="entry name" value="P-loop_NTPase"/>
</dbReference>
<dbReference type="PROSITE" id="PS00211">
    <property type="entry name" value="ABC_TRANSPORTER_1"/>
    <property type="match status" value="1"/>
</dbReference>